<evidence type="ECO:0000256" key="2">
    <source>
        <dbReference type="ARBA" id="ARBA00023125"/>
    </source>
</evidence>
<dbReference type="RefSeq" id="WP_317139787.1">
    <property type="nucleotide sequence ID" value="NZ_CP118157.1"/>
</dbReference>
<keyword evidence="1" id="KW-0805">Transcription regulation</keyword>
<evidence type="ECO:0000313" key="6">
    <source>
        <dbReference type="Proteomes" id="UP001305498"/>
    </source>
</evidence>
<dbReference type="Gene3D" id="1.10.10.10">
    <property type="entry name" value="Winged helix-like DNA-binding domain superfamily/Winged helix DNA-binding domain"/>
    <property type="match status" value="1"/>
</dbReference>
<dbReference type="InterPro" id="IPR001845">
    <property type="entry name" value="HTH_ArsR_DNA-bd_dom"/>
</dbReference>
<dbReference type="InterPro" id="IPR008920">
    <property type="entry name" value="TF_FadR/GntR_C"/>
</dbReference>
<dbReference type="SUPFAM" id="SSF48008">
    <property type="entry name" value="GntR ligand-binding domain-like"/>
    <property type="match status" value="1"/>
</dbReference>
<name>A0AA97FGV6_9MICO</name>
<protein>
    <submittedName>
        <fullName evidence="5">GntR family transcriptional regulator</fullName>
    </submittedName>
</protein>
<dbReference type="SUPFAM" id="SSF46785">
    <property type="entry name" value="Winged helix' DNA-binding domain"/>
    <property type="match status" value="1"/>
</dbReference>
<dbReference type="InterPro" id="IPR036388">
    <property type="entry name" value="WH-like_DNA-bd_sf"/>
</dbReference>
<dbReference type="GO" id="GO:0003700">
    <property type="term" value="F:DNA-binding transcription factor activity"/>
    <property type="evidence" value="ECO:0007669"/>
    <property type="project" value="InterPro"/>
</dbReference>
<dbReference type="InterPro" id="IPR036390">
    <property type="entry name" value="WH_DNA-bd_sf"/>
</dbReference>
<keyword evidence="3" id="KW-0804">Transcription</keyword>
<dbReference type="SMART" id="SM00345">
    <property type="entry name" value="HTH_GNTR"/>
    <property type="match status" value="1"/>
</dbReference>
<dbReference type="PANTHER" id="PTHR43537:SF5">
    <property type="entry name" value="UXU OPERON TRANSCRIPTIONAL REGULATOR"/>
    <property type="match status" value="1"/>
</dbReference>
<dbReference type="KEGG" id="mbet:N8K70_01195"/>
<evidence type="ECO:0000256" key="1">
    <source>
        <dbReference type="ARBA" id="ARBA00023015"/>
    </source>
</evidence>
<keyword evidence="6" id="KW-1185">Reference proteome</keyword>
<dbReference type="InterPro" id="IPR011711">
    <property type="entry name" value="GntR_C"/>
</dbReference>
<dbReference type="Pfam" id="PF00392">
    <property type="entry name" value="GntR"/>
    <property type="match status" value="1"/>
</dbReference>
<organism evidence="5 6">
    <name type="scientific">Microbacterium betulae</name>
    <dbReference type="NCBI Taxonomy" id="2981139"/>
    <lineage>
        <taxon>Bacteria</taxon>
        <taxon>Bacillati</taxon>
        <taxon>Actinomycetota</taxon>
        <taxon>Actinomycetes</taxon>
        <taxon>Micrococcales</taxon>
        <taxon>Microbacteriaceae</taxon>
        <taxon>Microbacterium</taxon>
    </lineage>
</organism>
<dbReference type="GO" id="GO:0003677">
    <property type="term" value="F:DNA binding"/>
    <property type="evidence" value="ECO:0007669"/>
    <property type="project" value="UniProtKB-KW"/>
</dbReference>
<dbReference type="PANTHER" id="PTHR43537">
    <property type="entry name" value="TRANSCRIPTIONAL REGULATOR, GNTR FAMILY"/>
    <property type="match status" value="1"/>
</dbReference>
<dbReference type="InterPro" id="IPR000524">
    <property type="entry name" value="Tscrpt_reg_HTH_GntR"/>
</dbReference>
<dbReference type="PRINTS" id="PR00035">
    <property type="entry name" value="HTHGNTR"/>
</dbReference>
<dbReference type="CDD" id="cd07377">
    <property type="entry name" value="WHTH_GntR"/>
    <property type="match status" value="1"/>
</dbReference>
<keyword evidence="2" id="KW-0238">DNA-binding</keyword>
<dbReference type="AlphaFoldDB" id="A0AA97FGV6"/>
<feature type="domain" description="HTH gntR-type" evidence="4">
    <location>
        <begin position="18"/>
        <end position="85"/>
    </location>
</feature>
<dbReference type="EMBL" id="CP118157">
    <property type="protein sequence ID" value="WOF23316.1"/>
    <property type="molecule type" value="Genomic_DNA"/>
</dbReference>
<evidence type="ECO:0000259" key="4">
    <source>
        <dbReference type="PROSITE" id="PS50949"/>
    </source>
</evidence>
<dbReference type="SMART" id="SM00418">
    <property type="entry name" value="HTH_ARSR"/>
    <property type="match status" value="1"/>
</dbReference>
<accession>A0AA97FGV6</accession>
<dbReference type="Gene3D" id="1.20.120.530">
    <property type="entry name" value="GntR ligand-binding domain-like"/>
    <property type="match status" value="1"/>
</dbReference>
<evidence type="ECO:0000256" key="3">
    <source>
        <dbReference type="ARBA" id="ARBA00023163"/>
    </source>
</evidence>
<sequence>MTPSRRGRREGRLVGGPRSVTEIAADGLRRRIVTGALPQGAHISEQAIADELGVSRAALREALRLLERDGLVVTVPRAGSRVVSLTLRDAYEIVTLREHLEDFAIGLGVPSADPARLASLAEAVERMERNAECGDEEAAGTDGLDFHRAFIGLAGHAQLEAAFGVIVQPLGLLMGLNRRSTAGSETLHERAERHRRVLTRVEAGDAAGVRAELRSHTTTGFLEDGVLPRGDADDVVLAWARGRLSARR</sequence>
<evidence type="ECO:0000313" key="5">
    <source>
        <dbReference type="EMBL" id="WOF23316.1"/>
    </source>
</evidence>
<dbReference type="Pfam" id="PF07729">
    <property type="entry name" value="FCD"/>
    <property type="match status" value="1"/>
</dbReference>
<dbReference type="PROSITE" id="PS50949">
    <property type="entry name" value="HTH_GNTR"/>
    <property type="match status" value="1"/>
</dbReference>
<gene>
    <name evidence="5" type="ORF">N8K70_01195</name>
</gene>
<dbReference type="SMART" id="SM00895">
    <property type="entry name" value="FCD"/>
    <property type="match status" value="1"/>
</dbReference>
<proteinExistence type="predicted"/>
<reference evidence="5 6" key="1">
    <citation type="submission" date="2023-02" db="EMBL/GenBank/DDBJ databases">
        <title>Microbacterium betulae sp. nov., isolated from birch wood.</title>
        <authorList>
            <person name="Pasciak M."/>
            <person name="Pawlik K.J."/>
            <person name="Martynowski D."/>
            <person name="Laczmanski L."/>
            <person name="Ciekot J."/>
            <person name="Szponar B."/>
            <person name="Wojcik-Fatla A."/>
            <person name="Mackiewicz B."/>
            <person name="Farian E."/>
            <person name="Cholewa G."/>
            <person name="Cholewa A."/>
            <person name="Dutkiewicz J."/>
        </authorList>
    </citation>
    <scope>NUCLEOTIDE SEQUENCE [LARGE SCALE GENOMIC DNA]</scope>
    <source>
        <strain evidence="5 6">AB</strain>
    </source>
</reference>
<dbReference type="Proteomes" id="UP001305498">
    <property type="component" value="Chromosome"/>
</dbReference>